<evidence type="ECO:0000256" key="2">
    <source>
        <dbReference type="ARBA" id="ARBA00022989"/>
    </source>
</evidence>
<keyword evidence="3 4" id="KW-0472">Membrane</keyword>
<dbReference type="EMBL" id="JAJHUN010000010">
    <property type="protein sequence ID" value="KAJ4147874.1"/>
    <property type="molecule type" value="Genomic_DNA"/>
</dbReference>
<organism evidence="6 7">
    <name type="scientific">Akanthomyces muscarius</name>
    <name type="common">Entomopathogenic fungus</name>
    <name type="synonym">Lecanicillium muscarium</name>
    <dbReference type="NCBI Taxonomy" id="2231603"/>
    <lineage>
        <taxon>Eukaryota</taxon>
        <taxon>Fungi</taxon>
        <taxon>Dikarya</taxon>
        <taxon>Ascomycota</taxon>
        <taxon>Pezizomycotina</taxon>
        <taxon>Sordariomycetes</taxon>
        <taxon>Hypocreomycetidae</taxon>
        <taxon>Hypocreales</taxon>
        <taxon>Cordycipitaceae</taxon>
        <taxon>Akanthomyces</taxon>
    </lineage>
</organism>
<proteinExistence type="inferred from homology"/>
<dbReference type="AlphaFoldDB" id="A0A9W8Q7K1"/>
<feature type="compositionally biased region" description="Low complexity" evidence="5">
    <location>
        <begin position="14"/>
        <end position="49"/>
    </location>
</feature>
<dbReference type="GO" id="GO:0016020">
    <property type="term" value="C:membrane"/>
    <property type="evidence" value="ECO:0007669"/>
    <property type="project" value="UniProtKB-SubCell"/>
</dbReference>
<evidence type="ECO:0000313" key="7">
    <source>
        <dbReference type="Proteomes" id="UP001144673"/>
    </source>
</evidence>
<feature type="transmembrane region" description="Helical" evidence="4">
    <location>
        <begin position="87"/>
        <end position="108"/>
    </location>
</feature>
<evidence type="ECO:0000256" key="5">
    <source>
        <dbReference type="SAM" id="MobiDB-lite"/>
    </source>
</evidence>
<dbReference type="GO" id="GO:0005739">
    <property type="term" value="C:mitochondrion"/>
    <property type="evidence" value="ECO:0007669"/>
    <property type="project" value="TreeGrafter"/>
</dbReference>
<reference evidence="6" key="1">
    <citation type="journal article" date="2023" name="Access Microbiol">
        <title>De-novo genome assembly for Akanthomyces muscarius, a biocontrol agent of insect agricultural pests.</title>
        <authorList>
            <person name="Erdos Z."/>
            <person name="Studholme D.J."/>
            <person name="Raymond B."/>
            <person name="Sharma M."/>
        </authorList>
    </citation>
    <scope>NUCLEOTIDE SEQUENCE</scope>
    <source>
        <strain evidence="6">Ve6</strain>
    </source>
</reference>
<comment type="caution">
    <text evidence="6">The sequence shown here is derived from an EMBL/GenBank/DDBJ whole genome shotgun (WGS) entry which is preliminary data.</text>
</comment>
<name>A0A9W8Q7K1_AKAMU</name>
<keyword evidence="7" id="KW-1185">Reference proteome</keyword>
<sequence>MGFLAKLLAPHVVGTPEPGSSSSSPPSPDSSSTTTTTSSSSSPPRAAGPAPNPSQQRQRLPPAAPSPVIDTSRTAHLTPLQRQTSQLSLLLLGGSFMAATVFVTRRAVLRRQRESIPRFFHASYLPPGHPHVALDGGERSTLAAQALGFATLNVAGFAVLLTGGTAWAFDLCSVAELQARTQMRRDAAGGGHMGEEEEREVDNMVMGLMERLGMDVEGLKEQDRLAAEKADETASKA</sequence>
<keyword evidence="2 4" id="KW-1133">Transmembrane helix</keyword>
<evidence type="ECO:0000256" key="4">
    <source>
        <dbReference type="RuleBase" id="RU367098"/>
    </source>
</evidence>
<gene>
    <name evidence="4" type="primary">AIM11</name>
    <name evidence="6" type="ORF">LMH87_002375</name>
</gene>
<protein>
    <recommendedName>
        <fullName evidence="4">Altered inheritance of mitochondria protein 11</fullName>
    </recommendedName>
</protein>
<feature type="region of interest" description="Disordered" evidence="5">
    <location>
        <begin position="1"/>
        <end position="75"/>
    </location>
</feature>
<evidence type="ECO:0000256" key="1">
    <source>
        <dbReference type="ARBA" id="ARBA00022692"/>
    </source>
</evidence>
<evidence type="ECO:0000256" key="3">
    <source>
        <dbReference type="ARBA" id="ARBA00023136"/>
    </source>
</evidence>
<evidence type="ECO:0000313" key="6">
    <source>
        <dbReference type="EMBL" id="KAJ4147874.1"/>
    </source>
</evidence>
<comment type="subcellular location">
    <subcellularLocation>
        <location evidence="4">Membrane</location>
        <topology evidence="4">Multi-pass membrane protein</topology>
    </subcellularLocation>
</comment>
<dbReference type="PANTHER" id="PTHR39136">
    <property type="entry name" value="ALTERED INHERITANCE OF MITOCHONDRIA PROTEIN 11"/>
    <property type="match status" value="1"/>
</dbReference>
<comment type="similarity">
    <text evidence="4">Belongs to the AIM11 family.</text>
</comment>
<accession>A0A9W8Q7K1</accession>
<dbReference type="PANTHER" id="PTHR39136:SF1">
    <property type="entry name" value="ALTERED INHERITANCE OF MITOCHONDRIA PROTEIN 11"/>
    <property type="match status" value="1"/>
</dbReference>
<dbReference type="InterPro" id="IPR038814">
    <property type="entry name" value="AIM11"/>
</dbReference>
<keyword evidence="1 4" id="KW-0812">Transmembrane</keyword>
<dbReference type="Proteomes" id="UP001144673">
    <property type="component" value="Chromosome 3"/>
</dbReference>